<protein>
    <submittedName>
        <fullName evidence="1">Uncharacterized protein</fullName>
    </submittedName>
</protein>
<dbReference type="AlphaFoldDB" id="A0A2P2P045"/>
<accession>A0A2P2P045</accession>
<evidence type="ECO:0000313" key="1">
    <source>
        <dbReference type="EMBL" id="MBX48062.1"/>
    </source>
</evidence>
<organism evidence="1">
    <name type="scientific">Rhizophora mucronata</name>
    <name type="common">Asiatic mangrove</name>
    <dbReference type="NCBI Taxonomy" id="61149"/>
    <lineage>
        <taxon>Eukaryota</taxon>
        <taxon>Viridiplantae</taxon>
        <taxon>Streptophyta</taxon>
        <taxon>Embryophyta</taxon>
        <taxon>Tracheophyta</taxon>
        <taxon>Spermatophyta</taxon>
        <taxon>Magnoliopsida</taxon>
        <taxon>eudicotyledons</taxon>
        <taxon>Gunneridae</taxon>
        <taxon>Pentapetalae</taxon>
        <taxon>rosids</taxon>
        <taxon>fabids</taxon>
        <taxon>Malpighiales</taxon>
        <taxon>Rhizophoraceae</taxon>
        <taxon>Rhizophora</taxon>
    </lineage>
</organism>
<name>A0A2P2P045_RHIMU</name>
<proteinExistence type="predicted"/>
<sequence>MFYHFFHQKLKHVKSFCLNACLKLIMNPIASSFCQK</sequence>
<reference evidence="1" key="1">
    <citation type="submission" date="2018-02" db="EMBL/GenBank/DDBJ databases">
        <title>Rhizophora mucronata_Transcriptome.</title>
        <authorList>
            <person name="Meera S.P."/>
            <person name="Sreeshan A."/>
            <person name="Augustine A."/>
        </authorList>
    </citation>
    <scope>NUCLEOTIDE SEQUENCE</scope>
    <source>
        <tissue evidence="1">Leaf</tissue>
    </source>
</reference>
<dbReference type="EMBL" id="GGEC01067578">
    <property type="protein sequence ID" value="MBX48062.1"/>
    <property type="molecule type" value="Transcribed_RNA"/>
</dbReference>